<protein>
    <submittedName>
        <fullName evidence="1">Uncharacterized protein</fullName>
    </submittedName>
</protein>
<sequence>MKLTYEYAGVVEMRGVPEMVNVPVELDDVASESGSFNYLLATFDSHDEWHLNFNGGGRVITIDKRFPGDAGNERWAPNQSPESAEKFLGLPANTLTKETYLPQLREYLEGKLGDQKVAIPILYIGG</sequence>
<gene>
    <name evidence="1" type="ORF">LCGC14_0282610</name>
</gene>
<accession>A0A0F9UCH8</accession>
<reference evidence="1" key="1">
    <citation type="journal article" date="2015" name="Nature">
        <title>Complex archaea that bridge the gap between prokaryotes and eukaryotes.</title>
        <authorList>
            <person name="Spang A."/>
            <person name="Saw J.H."/>
            <person name="Jorgensen S.L."/>
            <person name="Zaremba-Niedzwiedzka K."/>
            <person name="Martijn J."/>
            <person name="Lind A.E."/>
            <person name="van Eijk R."/>
            <person name="Schleper C."/>
            <person name="Guy L."/>
            <person name="Ettema T.J."/>
        </authorList>
    </citation>
    <scope>NUCLEOTIDE SEQUENCE</scope>
</reference>
<evidence type="ECO:0000313" key="1">
    <source>
        <dbReference type="EMBL" id="KKN85092.1"/>
    </source>
</evidence>
<proteinExistence type="predicted"/>
<comment type="caution">
    <text evidence="1">The sequence shown here is derived from an EMBL/GenBank/DDBJ whole genome shotgun (WGS) entry which is preliminary data.</text>
</comment>
<organism evidence="1">
    <name type="scientific">marine sediment metagenome</name>
    <dbReference type="NCBI Taxonomy" id="412755"/>
    <lineage>
        <taxon>unclassified sequences</taxon>
        <taxon>metagenomes</taxon>
        <taxon>ecological metagenomes</taxon>
    </lineage>
</organism>
<dbReference type="EMBL" id="LAZR01000163">
    <property type="protein sequence ID" value="KKN85092.1"/>
    <property type="molecule type" value="Genomic_DNA"/>
</dbReference>
<dbReference type="AlphaFoldDB" id="A0A0F9UCH8"/>
<name>A0A0F9UCH8_9ZZZZ</name>